<evidence type="ECO:0000256" key="1">
    <source>
        <dbReference type="SAM" id="MobiDB-lite"/>
    </source>
</evidence>
<organism evidence="2 3">
    <name type="scientific">Discostella pseudostelligera</name>
    <dbReference type="NCBI Taxonomy" id="259834"/>
    <lineage>
        <taxon>Eukaryota</taxon>
        <taxon>Sar</taxon>
        <taxon>Stramenopiles</taxon>
        <taxon>Ochrophyta</taxon>
        <taxon>Bacillariophyta</taxon>
        <taxon>Coscinodiscophyceae</taxon>
        <taxon>Thalassiosirophycidae</taxon>
        <taxon>Stephanodiscales</taxon>
        <taxon>Stephanodiscaceae</taxon>
        <taxon>Discostella</taxon>
    </lineage>
</organism>
<accession>A0ABD3MJ84</accession>
<keyword evidence="3" id="KW-1185">Reference proteome</keyword>
<protein>
    <recommendedName>
        <fullName evidence="4">Reverse transcriptase domain-containing protein</fullName>
    </recommendedName>
</protein>
<feature type="compositionally biased region" description="Basic and acidic residues" evidence="1">
    <location>
        <begin position="1007"/>
        <end position="1019"/>
    </location>
</feature>
<evidence type="ECO:0000313" key="3">
    <source>
        <dbReference type="Proteomes" id="UP001530293"/>
    </source>
</evidence>
<proteinExistence type="predicted"/>
<dbReference type="EMBL" id="JALLBG020000138">
    <property type="protein sequence ID" value="KAL3762232.1"/>
    <property type="molecule type" value="Genomic_DNA"/>
</dbReference>
<sequence length="1404" mass="158736">MDITSQEQIEQCLLERNQRHLEQTAREGGISTHPPLTHIRHNHGFNALTEQIINGTPITDYDLTPEMEHFFRALKRTPQERDLPPILGELTSEDIQQMFKKAKERTSSDSRTLNYTIWKAIATDDLIAGILSVLFSLPFSYGFANLHWTHMTDFMLEKKPGVRQIHTLRIIGKVAAEFNTCLKYFIGKRAMNNFEASHPRDEQHGFRPNRSPVDAAMLKLLTFESARMQKCTMGTIQHDMTAHFDRMYPAMTSVYAGKYGVDQKIMLSINRTISKLQRNVETALGVSSATYSQLPEAPEIGGMVQGKADVPQWSTQQSNAMLQAHTDMTEGLHIVSPNLSRAIRHNSVSFADDTDGQVSRPPTAPTPIPSVVQDLQHNAQVWNNLVNICGGLIALHKCNWQLIAWEMVSGHLRMVTTTSERLIMEDGKGAYAIIDFLPPDHPNVGLGFRICPDGNTSHHFTATKTAIERLCWGASGTHLTESEMRQLLHQRLLPKLKYALHATSFTTKECNTINTMIRGTIVPALRLNRHFPNAVLYGPIELGGLEFPDVATLQQQTQLDYLIKQLRWDQTVATALLVTLDNVQLCSGLNTPLLEHPHPPVRYLERSFLLDVRARLSDIGGSLWVEKAWTPPLQRVGDDSLMARFITIKGITTAQLKRANAVRLYLRVVTIADLCDPTGTFIPNGMLNGDWQAGSDLQWPFQPQPPKPFFATFRRCLRSTFCTNTPANQPAHYGMTLDTRLGDWLPVQRNTWFPVYRDNTNLYWRAMDDSTLHVLTRSVVSGFYHFSHTTDTLPLDSHPITYKQIGNSIWTRRPYRIHYTSTGQELPPGHIVANTLTNPATDTVTVGSDGSVYIDKEVAACAWMIADSETCLCRRASYYLRFHPSRPIEVNLKVYTEVCDMSNISTSPHYIFNNVNDSNKPLYTPSAMIKPDADLLLAIHHLRSQMERTISITCRHIYGHQDTKRRNTPQPFDIGNTSDSDDDDSDDLLLQSIQGLGPFSPPPQIHTHLDPAGPHRDDSTILPHHGPAILDHLLNTDSHDSLPPDSRRPNRPLSVSVNIECDRIASETATIALTQHRSDMPPVLAPPYPGSRALLRLGTTWITSKAPHHILRACWSTSLTTYCKTKYGWSDDTFQEIAWRNIRSARRKCTPTQLTKTSKIMHDWLPVMHMQAHITGISHCPSCTHPDETLDHIFHCPHPILTQKREELLEHLRKKGLSLRIPPPVLDAIVNLMGSYISLMPMDPTHPSDMIQAAITSQLGIGIHLMPRGYLSRLWVDALDAYHCPHPERALSNLIKFLLNDFTDSLWRTRNDLVHRAQNLTDLATEASIDERLLWYTSNKHDLLATTDHHLARFTEDTLLTMSLRTKKAWMKHLQAAEAAYTLEKAQCPSGQRLITDFFTRQQP</sequence>
<name>A0ABD3MJ84_9STRA</name>
<reference evidence="2 3" key="1">
    <citation type="submission" date="2024-10" db="EMBL/GenBank/DDBJ databases">
        <title>Updated reference genomes for cyclostephanoid diatoms.</title>
        <authorList>
            <person name="Roberts W.R."/>
            <person name="Alverson A.J."/>
        </authorList>
    </citation>
    <scope>NUCLEOTIDE SEQUENCE [LARGE SCALE GENOMIC DNA]</scope>
    <source>
        <strain evidence="2 3">AJA232-27</strain>
    </source>
</reference>
<dbReference type="Proteomes" id="UP001530293">
    <property type="component" value="Unassembled WGS sequence"/>
</dbReference>
<feature type="region of interest" description="Disordered" evidence="1">
    <location>
        <begin position="962"/>
        <end position="1054"/>
    </location>
</feature>
<evidence type="ECO:0008006" key="4">
    <source>
        <dbReference type="Google" id="ProtNLM"/>
    </source>
</evidence>
<comment type="caution">
    <text evidence="2">The sequence shown here is derived from an EMBL/GenBank/DDBJ whole genome shotgun (WGS) entry which is preliminary data.</text>
</comment>
<feature type="compositionally biased region" description="Basic and acidic residues" evidence="1">
    <location>
        <begin position="1037"/>
        <end position="1048"/>
    </location>
</feature>
<evidence type="ECO:0000313" key="2">
    <source>
        <dbReference type="EMBL" id="KAL3762232.1"/>
    </source>
</evidence>
<gene>
    <name evidence="2" type="ORF">ACHAWU_004770</name>
</gene>